<dbReference type="STRING" id="418985.A0A1V9XYF4"/>
<accession>A0A1V9XYF4</accession>
<keyword evidence="2" id="KW-0689">Ribosomal protein</keyword>
<dbReference type="GO" id="GO:0003735">
    <property type="term" value="F:structural constituent of ribosome"/>
    <property type="evidence" value="ECO:0007669"/>
    <property type="project" value="InterPro"/>
</dbReference>
<dbReference type="PANTHER" id="PTHR13014">
    <property type="entry name" value="MITOCHONDRIAL 28S RIBOSOMAL PROTEIN S30/P52 PRO-APOTOTIC PROTEIN"/>
    <property type="match status" value="1"/>
</dbReference>
<dbReference type="InterPro" id="IPR010793">
    <property type="entry name" value="Ribosomal_mL37/mL65"/>
</dbReference>
<dbReference type="InterPro" id="IPR039982">
    <property type="entry name" value="Ribosomal_mL65"/>
</dbReference>
<dbReference type="PANTHER" id="PTHR13014:SF3">
    <property type="entry name" value="LARGE RIBOSOMAL SUBUNIT PROTEIN ML65"/>
    <property type="match status" value="1"/>
</dbReference>
<protein>
    <recommendedName>
        <fullName evidence="7">39S ribosomal protein L37</fullName>
    </recommendedName>
</protein>
<evidence type="ECO:0000256" key="1">
    <source>
        <dbReference type="ARBA" id="ARBA00004173"/>
    </source>
</evidence>
<evidence type="ECO:0000313" key="6">
    <source>
        <dbReference type="Proteomes" id="UP000192247"/>
    </source>
</evidence>
<evidence type="ECO:0008006" key="7">
    <source>
        <dbReference type="Google" id="ProtNLM"/>
    </source>
</evidence>
<evidence type="ECO:0000256" key="2">
    <source>
        <dbReference type="ARBA" id="ARBA00022980"/>
    </source>
</evidence>
<evidence type="ECO:0000313" key="5">
    <source>
        <dbReference type="EMBL" id="OQR78499.1"/>
    </source>
</evidence>
<keyword evidence="4" id="KW-0687">Ribonucleoprotein</keyword>
<dbReference type="GO" id="GO:0006412">
    <property type="term" value="P:translation"/>
    <property type="evidence" value="ECO:0007669"/>
    <property type="project" value="InterPro"/>
</dbReference>
<evidence type="ECO:0000256" key="3">
    <source>
        <dbReference type="ARBA" id="ARBA00023128"/>
    </source>
</evidence>
<gene>
    <name evidence="5" type="ORF">BIW11_06370</name>
</gene>
<organism evidence="5 6">
    <name type="scientific">Tropilaelaps mercedesae</name>
    <dbReference type="NCBI Taxonomy" id="418985"/>
    <lineage>
        <taxon>Eukaryota</taxon>
        <taxon>Metazoa</taxon>
        <taxon>Ecdysozoa</taxon>
        <taxon>Arthropoda</taxon>
        <taxon>Chelicerata</taxon>
        <taxon>Arachnida</taxon>
        <taxon>Acari</taxon>
        <taxon>Parasitiformes</taxon>
        <taxon>Mesostigmata</taxon>
        <taxon>Gamasina</taxon>
        <taxon>Dermanyssoidea</taxon>
        <taxon>Laelapidae</taxon>
        <taxon>Tropilaelaps</taxon>
    </lineage>
</organism>
<keyword evidence="3" id="KW-0496">Mitochondrion</keyword>
<sequence>MLRSVSSPVCRSASSQIFKMRRLSPQATLVCIRGYQNYKTSGEMAKLKPPSPSTLFLEKPEWPKVLDMTPEAIQLRKRQNFYKEIQKYPTPNHKQFMINVERGRRQVFYNPEVHDYNALESYQYATRTTHKSEPSTENLLEVSSDVMSLVEGVIVAQNSTFDCRDKMGEVLVPAPVPITSTKHPGSFEGFSFEPGLEVEHKRSRGQHMMIGVLNALRFVSSLPDCCVLEQPRLEAFWEHARYRTNKEGNGRKREGAEHFSPMFQYSGQADLLVSTPVPLCPLVPPDAPEVYSSDFPEFDFYPETHGWREKERHLVSAIGYWPESGHFPLCIADDMAKVFPTTRDPAVCTDYMRSPERRTRLLAAHSLLANFACAAATAYNQGFTLYQEVTYPIVSQCIISDGQSWHFSRLQLNTLAFGPDFDQNKQNLAWSTEEMQLYDTIENGTVKGLNKRVVAKILATLQAARKPVEDASPYVDLGVEKKFLERGRLCWRHMAARRFNLGEYLEKEIPYWVKIYKMHPDAPPSPMLAWERQKYLHMFQYNEKIYQMEKKVLDDKRKDRNRKRLLEGKFLKND</sequence>
<name>A0A1V9XYF4_9ACAR</name>
<dbReference type="AlphaFoldDB" id="A0A1V9XYF4"/>
<dbReference type="InParanoid" id="A0A1V9XYF4"/>
<dbReference type="GO" id="GO:0005762">
    <property type="term" value="C:mitochondrial large ribosomal subunit"/>
    <property type="evidence" value="ECO:0007669"/>
    <property type="project" value="TreeGrafter"/>
</dbReference>
<proteinExistence type="predicted"/>
<reference evidence="5 6" key="1">
    <citation type="journal article" date="2017" name="Gigascience">
        <title>Draft genome of the honey bee ectoparasitic mite, Tropilaelaps mercedesae, is shaped by the parasitic life history.</title>
        <authorList>
            <person name="Dong X."/>
            <person name="Armstrong S.D."/>
            <person name="Xia D."/>
            <person name="Makepeace B.L."/>
            <person name="Darby A.C."/>
            <person name="Kadowaki T."/>
        </authorList>
    </citation>
    <scope>NUCLEOTIDE SEQUENCE [LARGE SCALE GENOMIC DNA]</scope>
    <source>
        <strain evidence="5">Wuxi-XJTLU</strain>
    </source>
</reference>
<dbReference type="Proteomes" id="UP000192247">
    <property type="component" value="Unassembled WGS sequence"/>
</dbReference>
<dbReference type="OrthoDB" id="6041973at2759"/>
<comment type="subcellular location">
    <subcellularLocation>
        <location evidence="1">Mitochondrion</location>
    </subcellularLocation>
</comment>
<dbReference type="EMBL" id="MNPL01002167">
    <property type="protein sequence ID" value="OQR78499.1"/>
    <property type="molecule type" value="Genomic_DNA"/>
</dbReference>
<dbReference type="Pfam" id="PF07147">
    <property type="entry name" value="PDCD9"/>
    <property type="match status" value="1"/>
</dbReference>
<keyword evidence="6" id="KW-1185">Reference proteome</keyword>
<dbReference type="FunCoup" id="A0A1V9XYF4">
    <property type="interactions" value="377"/>
</dbReference>
<evidence type="ECO:0000256" key="4">
    <source>
        <dbReference type="ARBA" id="ARBA00023274"/>
    </source>
</evidence>
<comment type="caution">
    <text evidence="5">The sequence shown here is derived from an EMBL/GenBank/DDBJ whole genome shotgun (WGS) entry which is preliminary data.</text>
</comment>